<evidence type="ECO:0000256" key="1">
    <source>
        <dbReference type="ARBA" id="ARBA00006739"/>
    </source>
</evidence>
<dbReference type="PANTHER" id="PTHR43179:SF12">
    <property type="entry name" value="GALACTOFURANOSYLTRANSFERASE GLFT2"/>
    <property type="match status" value="1"/>
</dbReference>
<sequence>MTNNSAGPDEGLADVPAPPGRNDSDDDFLTTVPLAWTPGVAFRDAAVTIGGSPWTVTSLPDDVLPLARKLHALGRVGAYVKTPEEKRAALYLLDLGIIDPVPHGNGPVTDVEIVVPVYRDWDALDRCLDSLVAENLPIVVVDDASPEPFATAIRDVVEAHDARLIVRAQNGGPGAARNTGFAQTTAPFVAFVDSDVVASPDWISRLRPLLNDPMIGAVAPRVRPDVQGDSAIELYEETRSELDMGAVPSRVVYGVPVGWLPSASVIVRRSASSNPPFEPEMRVGEDVDLFWRMEEAGWTVRYAPDVVNHHKVRTSLKDFSSRRASYGGSAAPLELRHKNRLIPARPSLTGLGVLAALAVGRPGLALGIAGYELARQRQILPPRVSLPVAAEMAGRTIWSDVFWLG</sequence>
<dbReference type="PANTHER" id="PTHR43179">
    <property type="entry name" value="RHAMNOSYLTRANSFERASE WBBL"/>
    <property type="match status" value="1"/>
</dbReference>
<feature type="domain" description="Glycosyltransferase 2-like" evidence="5">
    <location>
        <begin position="113"/>
        <end position="226"/>
    </location>
</feature>
<evidence type="ECO:0000256" key="4">
    <source>
        <dbReference type="SAM" id="MobiDB-lite"/>
    </source>
</evidence>
<comment type="caution">
    <text evidence="6">The sequence shown here is derived from an EMBL/GenBank/DDBJ whole genome shotgun (WGS) entry which is preliminary data.</text>
</comment>
<feature type="non-terminal residue" evidence="6">
    <location>
        <position position="405"/>
    </location>
</feature>
<evidence type="ECO:0000313" key="6">
    <source>
        <dbReference type="EMBL" id="KGA18899.1"/>
    </source>
</evidence>
<dbReference type="Gene3D" id="3.90.550.10">
    <property type="entry name" value="Spore Coat Polysaccharide Biosynthesis Protein SpsA, Chain A"/>
    <property type="match status" value="1"/>
</dbReference>
<dbReference type="InterPro" id="IPR029044">
    <property type="entry name" value="Nucleotide-diphossugar_trans"/>
</dbReference>
<evidence type="ECO:0000256" key="3">
    <source>
        <dbReference type="ARBA" id="ARBA00022679"/>
    </source>
</evidence>
<dbReference type="Pfam" id="PF00535">
    <property type="entry name" value="Glycos_transf_2"/>
    <property type="match status" value="1"/>
</dbReference>
<feature type="region of interest" description="Disordered" evidence="4">
    <location>
        <begin position="1"/>
        <end position="28"/>
    </location>
</feature>
<name>A0A094Q9U4_9ZZZZ</name>
<gene>
    <name evidence="6" type="ORF">GM51_7595</name>
</gene>
<keyword evidence="2" id="KW-0328">Glycosyltransferase</keyword>
<organism evidence="6">
    <name type="scientific">freshwater metagenome</name>
    <dbReference type="NCBI Taxonomy" id="449393"/>
    <lineage>
        <taxon>unclassified sequences</taxon>
        <taxon>metagenomes</taxon>
        <taxon>ecological metagenomes</taxon>
    </lineage>
</organism>
<comment type="similarity">
    <text evidence="1">Belongs to the glycosyltransferase 2 family.</text>
</comment>
<proteinExistence type="inferred from homology"/>
<evidence type="ECO:0000259" key="5">
    <source>
        <dbReference type="Pfam" id="PF00535"/>
    </source>
</evidence>
<reference evidence="6" key="1">
    <citation type="submission" date="2014-06" db="EMBL/GenBank/DDBJ databases">
        <title>Key roles for freshwater Actinobacteria revealed by deep metagenomic sequencing.</title>
        <authorList>
            <person name="Ghai R."/>
            <person name="Mizuno C.M."/>
            <person name="Picazo A."/>
            <person name="Camacho A."/>
            <person name="Rodriguez-Valera F."/>
        </authorList>
    </citation>
    <scope>NUCLEOTIDE SEQUENCE</scope>
</reference>
<dbReference type="EMBL" id="JNSL01000037">
    <property type="protein sequence ID" value="KGA18899.1"/>
    <property type="molecule type" value="Genomic_DNA"/>
</dbReference>
<evidence type="ECO:0000256" key="2">
    <source>
        <dbReference type="ARBA" id="ARBA00022676"/>
    </source>
</evidence>
<dbReference type="GO" id="GO:0016757">
    <property type="term" value="F:glycosyltransferase activity"/>
    <property type="evidence" value="ECO:0007669"/>
    <property type="project" value="UniProtKB-KW"/>
</dbReference>
<dbReference type="InterPro" id="IPR001173">
    <property type="entry name" value="Glyco_trans_2-like"/>
</dbReference>
<dbReference type="SUPFAM" id="SSF53448">
    <property type="entry name" value="Nucleotide-diphospho-sugar transferases"/>
    <property type="match status" value="1"/>
</dbReference>
<protein>
    <recommendedName>
        <fullName evidence="5">Glycosyltransferase 2-like domain-containing protein</fullName>
    </recommendedName>
</protein>
<dbReference type="AlphaFoldDB" id="A0A094Q9U4"/>
<accession>A0A094Q9U4</accession>
<keyword evidence="3" id="KW-0808">Transferase</keyword>